<dbReference type="GO" id="GO:1901259">
    <property type="term" value="P:chloroplast rRNA processing"/>
    <property type="evidence" value="ECO:0007669"/>
    <property type="project" value="TreeGrafter"/>
</dbReference>
<evidence type="ECO:0008006" key="4">
    <source>
        <dbReference type="Google" id="ProtNLM"/>
    </source>
</evidence>
<gene>
    <name evidence="2" type="ORF">CEUSTIGMA_g1741.t1</name>
</gene>
<accession>A0A250WUI5</accession>
<feature type="compositionally biased region" description="Polar residues" evidence="1">
    <location>
        <begin position="331"/>
        <end position="343"/>
    </location>
</feature>
<dbReference type="GO" id="GO:0044528">
    <property type="term" value="P:regulation of mitochondrial mRNA stability"/>
    <property type="evidence" value="ECO:0007669"/>
    <property type="project" value="TreeGrafter"/>
</dbReference>
<dbReference type="GO" id="GO:0009507">
    <property type="term" value="C:chloroplast"/>
    <property type="evidence" value="ECO:0007669"/>
    <property type="project" value="GOC"/>
</dbReference>
<name>A0A250WUI5_9CHLO</name>
<evidence type="ECO:0000256" key="1">
    <source>
        <dbReference type="SAM" id="MobiDB-lite"/>
    </source>
</evidence>
<dbReference type="Proteomes" id="UP000232323">
    <property type="component" value="Unassembled WGS sequence"/>
</dbReference>
<feature type="region of interest" description="Disordered" evidence="1">
    <location>
        <begin position="331"/>
        <end position="350"/>
    </location>
</feature>
<sequence>MDAVHLSAVCAGLVRALSSRIAPTPKSHVLNPNKCKEEIKAAIYLVSTAAAHALNEMRPRQTSTVLWALGKMRAAACMSPECSPSLPELYLETSFSEAAPKLSSDPTTEACIALLQRLTHTLYDASGRDLAQALYGAALISRSMSAEASPLHIAPAPPGVKDAIQPLLLTRIQEALPSCQAQDISMLLYSLAVLQVQPSPELLSSFMACSKSLMHRFSCQALSNSLWALAVLHQLSINDNLIVAHLHQSWQSKFVSTCMACMGMMNNQELSITAWSMAKLRMNPGTNYKKLLESECWERIEHMNGQDLSLMLTAMAEIGHQPAEALMSKISQRISTSSDSPASGTAVHSGLSGAAVHSGLSGTVVHSGLSGSAVHGGLSAAVRRNSTYPQVSSRLPKSTDHGPQGYNVGILYPEQAMREESVSSEMSGMTIDGSRTTRQPTHEDNVRDATKDSSPPASAMEPLEACRLLCQMAKVAMSNGGLASVSISTASLPSSIHNSICVDNLLSDLTESLSTLSPGRLSSLLHALALLQHQPHQRWTGRLTAVLRTRLPWMNARELATTLWSLARLGIRPEGRCMDWLLLECQQKLQGFGAQELGNTVWAISRLGFKPHQKWLASYYSHSSTQLQHFKLKDFSKMMEAVIRNQMVPPRTWGDDVYSHLEARAVSCLQVPHERQSPAVMNVGRKQKSSQTLISRPGVSKRSSMRGDDQVTHFMELYSVLRSLAVLDAHSSRGGAPCLPVLMDRKGNQGSNALLEAANIAGLLLLGGERSSGSNKEGNEGKVQLNRRRRLKIPKTVTQSRQGGMTLSSASLMLPIPEMMAIDDVVISEPQTQILVENEDGHGATTVQTRF</sequence>
<dbReference type="PANTHER" id="PTHR21228">
    <property type="entry name" value="FAST LEU-RICH DOMAIN-CONTAINING"/>
    <property type="match status" value="1"/>
</dbReference>
<dbReference type="EMBL" id="BEGY01000006">
    <property type="protein sequence ID" value="GAX74292.1"/>
    <property type="molecule type" value="Genomic_DNA"/>
</dbReference>
<dbReference type="GO" id="GO:0000963">
    <property type="term" value="P:mitochondrial RNA processing"/>
    <property type="evidence" value="ECO:0007669"/>
    <property type="project" value="TreeGrafter"/>
</dbReference>
<keyword evidence="3" id="KW-1185">Reference proteome</keyword>
<feature type="compositionally biased region" description="Polar residues" evidence="1">
    <location>
        <begin position="423"/>
        <end position="439"/>
    </location>
</feature>
<dbReference type="GO" id="GO:0003723">
    <property type="term" value="F:RNA binding"/>
    <property type="evidence" value="ECO:0007669"/>
    <property type="project" value="TreeGrafter"/>
</dbReference>
<feature type="compositionally biased region" description="Basic and acidic residues" evidence="1">
    <location>
        <begin position="440"/>
        <end position="451"/>
    </location>
</feature>
<dbReference type="InterPro" id="IPR050870">
    <property type="entry name" value="FAST_kinase"/>
</dbReference>
<feature type="compositionally biased region" description="Polar residues" evidence="1">
    <location>
        <begin position="387"/>
        <end position="396"/>
    </location>
</feature>
<dbReference type="GO" id="GO:0005759">
    <property type="term" value="C:mitochondrial matrix"/>
    <property type="evidence" value="ECO:0007669"/>
    <property type="project" value="TreeGrafter"/>
</dbReference>
<comment type="caution">
    <text evidence="2">The sequence shown here is derived from an EMBL/GenBank/DDBJ whole genome shotgun (WGS) entry which is preliminary data.</text>
</comment>
<dbReference type="AlphaFoldDB" id="A0A250WUI5"/>
<evidence type="ECO:0000313" key="3">
    <source>
        <dbReference type="Proteomes" id="UP000232323"/>
    </source>
</evidence>
<reference evidence="2 3" key="1">
    <citation type="submission" date="2017-08" db="EMBL/GenBank/DDBJ databases">
        <title>Acidophilic green algal genome provides insights into adaptation to an acidic environment.</title>
        <authorList>
            <person name="Hirooka S."/>
            <person name="Hirose Y."/>
            <person name="Kanesaki Y."/>
            <person name="Higuchi S."/>
            <person name="Fujiwara T."/>
            <person name="Onuma R."/>
            <person name="Era A."/>
            <person name="Ohbayashi R."/>
            <person name="Uzuka A."/>
            <person name="Nozaki H."/>
            <person name="Yoshikawa H."/>
            <person name="Miyagishima S.Y."/>
        </authorList>
    </citation>
    <scope>NUCLEOTIDE SEQUENCE [LARGE SCALE GENOMIC DNA]</scope>
    <source>
        <strain evidence="2 3">NIES-2499</strain>
    </source>
</reference>
<feature type="region of interest" description="Disordered" evidence="1">
    <location>
        <begin position="683"/>
        <end position="706"/>
    </location>
</feature>
<proteinExistence type="predicted"/>
<dbReference type="OrthoDB" id="552421at2759"/>
<organism evidence="2 3">
    <name type="scientific">Chlamydomonas eustigma</name>
    <dbReference type="NCBI Taxonomy" id="1157962"/>
    <lineage>
        <taxon>Eukaryota</taxon>
        <taxon>Viridiplantae</taxon>
        <taxon>Chlorophyta</taxon>
        <taxon>core chlorophytes</taxon>
        <taxon>Chlorophyceae</taxon>
        <taxon>CS clade</taxon>
        <taxon>Chlamydomonadales</taxon>
        <taxon>Chlamydomonadaceae</taxon>
        <taxon>Chlamydomonas</taxon>
    </lineage>
</organism>
<feature type="region of interest" description="Disordered" evidence="1">
    <location>
        <begin position="387"/>
        <end position="459"/>
    </location>
</feature>
<protein>
    <recommendedName>
        <fullName evidence="4">RAP domain-containing protein</fullName>
    </recommendedName>
</protein>
<evidence type="ECO:0000313" key="2">
    <source>
        <dbReference type="EMBL" id="GAX74292.1"/>
    </source>
</evidence>
<dbReference type="PANTHER" id="PTHR21228:SF40">
    <property type="entry name" value="LD45607P"/>
    <property type="match status" value="1"/>
</dbReference>
<dbReference type="GO" id="GO:0035770">
    <property type="term" value="C:ribonucleoprotein granule"/>
    <property type="evidence" value="ECO:0007669"/>
    <property type="project" value="TreeGrafter"/>
</dbReference>